<organism evidence="7 8">
    <name type="scientific">Cerasicoccus arenae</name>
    <dbReference type="NCBI Taxonomy" id="424488"/>
    <lineage>
        <taxon>Bacteria</taxon>
        <taxon>Pseudomonadati</taxon>
        <taxon>Verrucomicrobiota</taxon>
        <taxon>Opitutia</taxon>
        <taxon>Puniceicoccales</taxon>
        <taxon>Cerasicoccaceae</taxon>
        <taxon>Cerasicoccus</taxon>
    </lineage>
</organism>
<dbReference type="EMBL" id="BMXG01000020">
    <property type="protein sequence ID" value="GHC08952.1"/>
    <property type="molecule type" value="Genomic_DNA"/>
</dbReference>
<reference evidence="7" key="1">
    <citation type="journal article" date="2014" name="Int. J. Syst. Evol. Microbiol.">
        <title>Complete genome sequence of Corynebacterium casei LMG S-19264T (=DSM 44701T), isolated from a smear-ripened cheese.</title>
        <authorList>
            <consortium name="US DOE Joint Genome Institute (JGI-PGF)"/>
            <person name="Walter F."/>
            <person name="Albersmeier A."/>
            <person name="Kalinowski J."/>
            <person name="Ruckert C."/>
        </authorList>
    </citation>
    <scope>NUCLEOTIDE SEQUENCE</scope>
    <source>
        <strain evidence="7">KCTC 12870</strain>
    </source>
</reference>
<dbReference type="InterPro" id="IPR000456">
    <property type="entry name" value="Ribosomal_bL17"/>
</dbReference>
<sequence>MRHRNHRHSLGVTKEHREALMANLAAALFRHGRIETTLAKAKALRPFAEKLITLAKKAAATDDTARKLHCRRQAIARVRDKAAVKQLFDERASEFTNRTGGYIRIYKLIQRESDGAAMGVVELIAGSDEGYTKPKRTRKPAKKVKTEAKAVEAEASVAVEPEVADSAVSTEEEKKD</sequence>
<comment type="subunit">
    <text evidence="4">Part of the 50S ribosomal subunit. Contacts protein L32.</text>
</comment>
<evidence type="ECO:0000313" key="8">
    <source>
        <dbReference type="Proteomes" id="UP000642829"/>
    </source>
</evidence>
<reference evidence="7" key="2">
    <citation type="submission" date="2020-09" db="EMBL/GenBank/DDBJ databases">
        <authorList>
            <person name="Sun Q."/>
            <person name="Kim S."/>
        </authorList>
    </citation>
    <scope>NUCLEOTIDE SEQUENCE</scope>
    <source>
        <strain evidence="7">KCTC 12870</strain>
    </source>
</reference>
<gene>
    <name evidence="4" type="primary">rplQ</name>
    <name evidence="7" type="ORF">GCM10007047_27760</name>
</gene>
<comment type="caution">
    <text evidence="7">The sequence shown here is derived from an EMBL/GenBank/DDBJ whole genome shotgun (WGS) entry which is preliminary data.</text>
</comment>
<dbReference type="Pfam" id="PF01196">
    <property type="entry name" value="Ribosomal_L17"/>
    <property type="match status" value="1"/>
</dbReference>
<dbReference type="InterPro" id="IPR047859">
    <property type="entry name" value="Ribosomal_bL17_CS"/>
</dbReference>
<dbReference type="AlphaFoldDB" id="A0A8J3DE02"/>
<dbReference type="Proteomes" id="UP000642829">
    <property type="component" value="Unassembled WGS sequence"/>
</dbReference>
<evidence type="ECO:0000256" key="3">
    <source>
        <dbReference type="ARBA" id="ARBA00023274"/>
    </source>
</evidence>
<dbReference type="RefSeq" id="WP_189516271.1">
    <property type="nucleotide sequence ID" value="NZ_BMXG01000020.1"/>
</dbReference>
<evidence type="ECO:0000256" key="4">
    <source>
        <dbReference type="HAMAP-Rule" id="MF_01368"/>
    </source>
</evidence>
<keyword evidence="3 4" id="KW-0687">Ribonucleoprotein</keyword>
<dbReference type="PANTHER" id="PTHR14413">
    <property type="entry name" value="RIBOSOMAL PROTEIN L17"/>
    <property type="match status" value="1"/>
</dbReference>
<evidence type="ECO:0000313" key="7">
    <source>
        <dbReference type="EMBL" id="GHC08952.1"/>
    </source>
</evidence>
<name>A0A8J3DE02_9BACT</name>
<evidence type="ECO:0000256" key="6">
    <source>
        <dbReference type="SAM" id="MobiDB-lite"/>
    </source>
</evidence>
<dbReference type="InterPro" id="IPR036373">
    <property type="entry name" value="Ribosomal_bL17_sf"/>
</dbReference>
<keyword evidence="8" id="KW-1185">Reference proteome</keyword>
<evidence type="ECO:0000256" key="5">
    <source>
        <dbReference type="RuleBase" id="RU000660"/>
    </source>
</evidence>
<proteinExistence type="inferred from homology"/>
<dbReference type="NCBIfam" id="TIGR00059">
    <property type="entry name" value="L17"/>
    <property type="match status" value="1"/>
</dbReference>
<dbReference type="PANTHER" id="PTHR14413:SF16">
    <property type="entry name" value="LARGE RIBOSOMAL SUBUNIT PROTEIN BL17M"/>
    <property type="match status" value="1"/>
</dbReference>
<accession>A0A8J3DE02</accession>
<dbReference type="GO" id="GO:0022625">
    <property type="term" value="C:cytosolic large ribosomal subunit"/>
    <property type="evidence" value="ECO:0007669"/>
    <property type="project" value="TreeGrafter"/>
</dbReference>
<comment type="similarity">
    <text evidence="1 4 5">Belongs to the bacterial ribosomal protein bL17 family.</text>
</comment>
<dbReference type="GO" id="GO:0006412">
    <property type="term" value="P:translation"/>
    <property type="evidence" value="ECO:0007669"/>
    <property type="project" value="UniProtKB-UniRule"/>
</dbReference>
<dbReference type="GO" id="GO:0003735">
    <property type="term" value="F:structural constituent of ribosome"/>
    <property type="evidence" value="ECO:0007669"/>
    <property type="project" value="InterPro"/>
</dbReference>
<feature type="region of interest" description="Disordered" evidence="6">
    <location>
        <begin position="129"/>
        <end position="151"/>
    </location>
</feature>
<dbReference type="HAMAP" id="MF_01368">
    <property type="entry name" value="Ribosomal_bL17"/>
    <property type="match status" value="1"/>
</dbReference>
<keyword evidence="2 4" id="KW-0689">Ribosomal protein</keyword>
<evidence type="ECO:0000256" key="2">
    <source>
        <dbReference type="ARBA" id="ARBA00022980"/>
    </source>
</evidence>
<feature type="compositionally biased region" description="Basic residues" evidence="6">
    <location>
        <begin position="133"/>
        <end position="143"/>
    </location>
</feature>
<dbReference type="SUPFAM" id="SSF64263">
    <property type="entry name" value="Prokaryotic ribosomal protein L17"/>
    <property type="match status" value="1"/>
</dbReference>
<evidence type="ECO:0000256" key="1">
    <source>
        <dbReference type="ARBA" id="ARBA00008777"/>
    </source>
</evidence>
<dbReference type="Gene3D" id="3.90.1030.10">
    <property type="entry name" value="Ribosomal protein L17"/>
    <property type="match status" value="1"/>
</dbReference>
<protein>
    <recommendedName>
        <fullName evidence="4">Large ribosomal subunit protein bL17</fullName>
    </recommendedName>
</protein>
<dbReference type="PROSITE" id="PS01167">
    <property type="entry name" value="RIBOSOMAL_L17"/>
    <property type="match status" value="1"/>
</dbReference>